<dbReference type="EMBL" id="JH226130">
    <property type="protein sequence ID" value="EHY53200.1"/>
    <property type="molecule type" value="Genomic_DNA"/>
</dbReference>
<dbReference type="InterPro" id="IPR002539">
    <property type="entry name" value="MaoC-like_dom"/>
</dbReference>
<sequence length="325" mass="35717">MATSNPGVGFELPTKKVSWLKRDVLLFNISIGCTADELHFLYEGHPRFSTFPTFPLALAFKGNSQEVIDFYSAQTITDIPGCPKLDPVRLVDGQRLIRFLKPLPTTSAGRSFELREKVIGVYDKGKAGTVVETEQRLIDVATQETYTQIIGSLFYVGQGGWNGPRGPKAPEWLPPRDRGPDGTIAIDVSPWAAHLYRQVLLNGDYNPLHATPEPGNLMGYGGIIVHGVAAYQMVAHAFLKKLGASDPANIREFQAKFAGPVRPGDRLQVDYWRLGRDSEGWEEIRFLLKGRNDGKIRLSNGCALLKTQGQGPGPRGSKNTTGSKL</sequence>
<dbReference type="Pfam" id="PF22622">
    <property type="entry name" value="MFE-2_hydrat-2_N"/>
    <property type="match status" value="1"/>
</dbReference>
<evidence type="ECO:0000259" key="2">
    <source>
        <dbReference type="Pfam" id="PF01575"/>
    </source>
</evidence>
<gene>
    <name evidence="4" type="ORF">HMPREF1120_01398</name>
</gene>
<dbReference type="GO" id="GO:0044594">
    <property type="term" value="F:17-beta-hydroxysteroid dehydrogenase (NAD+) activity"/>
    <property type="evidence" value="ECO:0007669"/>
    <property type="project" value="TreeGrafter"/>
</dbReference>
<evidence type="ECO:0000256" key="1">
    <source>
        <dbReference type="SAM" id="MobiDB-lite"/>
    </source>
</evidence>
<protein>
    <submittedName>
        <fullName evidence="4">Uncharacterized protein</fullName>
    </submittedName>
</protein>
<dbReference type="Proteomes" id="UP000007304">
    <property type="component" value="Unassembled WGS sequence"/>
</dbReference>
<dbReference type="GO" id="GO:0004300">
    <property type="term" value="F:enoyl-CoA hydratase activity"/>
    <property type="evidence" value="ECO:0007669"/>
    <property type="project" value="TreeGrafter"/>
</dbReference>
<dbReference type="VEuPathDB" id="FungiDB:HMPREF1120_01398"/>
<evidence type="ECO:0000259" key="3">
    <source>
        <dbReference type="Pfam" id="PF22622"/>
    </source>
</evidence>
<dbReference type="PANTHER" id="PTHR13078:SF57">
    <property type="entry name" value="DEHYDRATASE, PUTATIVE (AFU_ORTHOLOGUE AFUA_5G00640)-RELATED"/>
    <property type="match status" value="1"/>
</dbReference>
<dbReference type="RefSeq" id="XP_009153661.1">
    <property type="nucleotide sequence ID" value="XM_009155413.1"/>
</dbReference>
<dbReference type="InParanoid" id="H6BNL5"/>
<dbReference type="GO" id="GO:0005777">
    <property type="term" value="C:peroxisome"/>
    <property type="evidence" value="ECO:0007669"/>
    <property type="project" value="TreeGrafter"/>
</dbReference>
<reference evidence="4" key="1">
    <citation type="submission" date="2011-07" db="EMBL/GenBank/DDBJ databases">
        <title>The Genome Sequence of Exophiala (Wangiella) dermatitidis NIH/UT8656.</title>
        <authorList>
            <consortium name="The Broad Institute Genome Sequencing Platform"/>
            <person name="Cuomo C."/>
            <person name="Wang Z."/>
            <person name="Hunicke-Smith S."/>
            <person name="Szanislo P.J."/>
            <person name="Earl A."/>
            <person name="Young S.K."/>
            <person name="Zeng Q."/>
            <person name="Gargeya S."/>
            <person name="Fitzgerald M."/>
            <person name="Haas B."/>
            <person name="Abouelleil A."/>
            <person name="Alvarado L."/>
            <person name="Arachchi H.M."/>
            <person name="Berlin A."/>
            <person name="Brown A."/>
            <person name="Chapman S.B."/>
            <person name="Chen Z."/>
            <person name="Dunbar C."/>
            <person name="Freedman E."/>
            <person name="Gearin G."/>
            <person name="Gellesch M."/>
            <person name="Goldberg J."/>
            <person name="Griggs A."/>
            <person name="Gujja S."/>
            <person name="Heiman D."/>
            <person name="Howarth C."/>
            <person name="Larson L."/>
            <person name="Lui A."/>
            <person name="MacDonald P.J.P."/>
            <person name="Montmayeur A."/>
            <person name="Murphy C."/>
            <person name="Neiman D."/>
            <person name="Pearson M."/>
            <person name="Priest M."/>
            <person name="Roberts A."/>
            <person name="Saif S."/>
            <person name="Shea T."/>
            <person name="Shenoy N."/>
            <person name="Sisk P."/>
            <person name="Stolte C."/>
            <person name="Sykes S."/>
            <person name="Wortman J."/>
            <person name="Nusbaum C."/>
            <person name="Birren B."/>
        </authorList>
    </citation>
    <scope>NUCLEOTIDE SEQUENCE</scope>
    <source>
        <strain evidence="4">NIH/UT8656</strain>
    </source>
</reference>
<name>H6BNL5_EXODN</name>
<dbReference type="PANTHER" id="PTHR13078">
    <property type="entry name" value="PEROXISOMAL MULTIFUNCTIONAL ENZYME TYPE 2-RELATED"/>
    <property type="match status" value="1"/>
</dbReference>
<feature type="domain" description="Peroxisomal multifunctional enzyme type 2-like N-terminal" evidence="3">
    <location>
        <begin position="21"/>
        <end position="157"/>
    </location>
</feature>
<organism evidence="4 5">
    <name type="scientific">Exophiala dermatitidis (strain ATCC 34100 / CBS 525.76 / NIH/UT8656)</name>
    <name type="common">Black yeast</name>
    <name type="synonym">Wangiella dermatitidis</name>
    <dbReference type="NCBI Taxonomy" id="858893"/>
    <lineage>
        <taxon>Eukaryota</taxon>
        <taxon>Fungi</taxon>
        <taxon>Dikarya</taxon>
        <taxon>Ascomycota</taxon>
        <taxon>Pezizomycotina</taxon>
        <taxon>Eurotiomycetes</taxon>
        <taxon>Chaetothyriomycetidae</taxon>
        <taxon>Chaetothyriales</taxon>
        <taxon>Herpotrichiellaceae</taxon>
        <taxon>Exophiala</taxon>
    </lineage>
</organism>
<proteinExistence type="predicted"/>
<feature type="domain" description="MaoC-like" evidence="2">
    <location>
        <begin position="179"/>
        <end position="277"/>
    </location>
</feature>
<dbReference type="eggNOG" id="KOG1206">
    <property type="taxonomic scope" value="Eukaryota"/>
</dbReference>
<evidence type="ECO:0000313" key="4">
    <source>
        <dbReference type="EMBL" id="EHY53200.1"/>
    </source>
</evidence>
<dbReference type="GeneID" id="20306037"/>
<dbReference type="InterPro" id="IPR029069">
    <property type="entry name" value="HotDog_dom_sf"/>
</dbReference>
<dbReference type="AlphaFoldDB" id="H6BNL5"/>
<dbReference type="STRING" id="858893.H6BNL5"/>
<keyword evidence="5" id="KW-1185">Reference proteome</keyword>
<evidence type="ECO:0000313" key="5">
    <source>
        <dbReference type="Proteomes" id="UP000007304"/>
    </source>
</evidence>
<dbReference type="GO" id="GO:0006635">
    <property type="term" value="P:fatty acid beta-oxidation"/>
    <property type="evidence" value="ECO:0007669"/>
    <property type="project" value="TreeGrafter"/>
</dbReference>
<dbReference type="InterPro" id="IPR054357">
    <property type="entry name" value="MFE-2_N"/>
</dbReference>
<dbReference type="GO" id="GO:0003857">
    <property type="term" value="F:(3S)-3-hydroxyacyl-CoA dehydrogenase (NAD+) activity"/>
    <property type="evidence" value="ECO:0007669"/>
    <property type="project" value="TreeGrafter"/>
</dbReference>
<dbReference type="SUPFAM" id="SSF54637">
    <property type="entry name" value="Thioesterase/thiol ester dehydrase-isomerase"/>
    <property type="match status" value="2"/>
</dbReference>
<dbReference type="Pfam" id="PF01575">
    <property type="entry name" value="MaoC_dehydratas"/>
    <property type="match status" value="1"/>
</dbReference>
<accession>H6BNL5</accession>
<dbReference type="HOGENOM" id="CLU_040078_3_0_1"/>
<feature type="region of interest" description="Disordered" evidence="1">
    <location>
        <begin position="305"/>
        <end position="325"/>
    </location>
</feature>
<dbReference type="Gene3D" id="3.10.129.10">
    <property type="entry name" value="Hotdog Thioesterase"/>
    <property type="match status" value="2"/>
</dbReference>